<dbReference type="InterPro" id="IPR013324">
    <property type="entry name" value="RNA_pol_sigma_r3/r4-like"/>
</dbReference>
<dbReference type="Proteomes" id="UP000477980">
    <property type="component" value="Unassembled WGS sequence"/>
</dbReference>
<dbReference type="PANTHER" id="PTHR43133:SF46">
    <property type="entry name" value="RNA POLYMERASE SIGMA-70 FACTOR ECF SUBFAMILY"/>
    <property type="match status" value="1"/>
</dbReference>
<keyword evidence="4" id="KW-0804">Transcription</keyword>
<comment type="caution">
    <text evidence="7">The sequence shown here is derived from an EMBL/GenBank/DDBJ whole genome shotgun (WGS) entry which is preliminary data.</text>
</comment>
<dbReference type="AlphaFoldDB" id="A0A6G1VM26"/>
<dbReference type="GO" id="GO:0016987">
    <property type="term" value="F:sigma factor activity"/>
    <property type="evidence" value="ECO:0007669"/>
    <property type="project" value="UniProtKB-KW"/>
</dbReference>
<reference evidence="7 8" key="1">
    <citation type="submission" date="2019-09" db="EMBL/GenBank/DDBJ databases">
        <title>Distinct polysaccharide growth profiles of human intestinal Prevotella copri isolates.</title>
        <authorList>
            <person name="Fehlner-Peach H."/>
            <person name="Magnabosco C."/>
            <person name="Raghavan V."/>
            <person name="Scher J.U."/>
            <person name="Tett A."/>
            <person name="Cox L.M."/>
            <person name="Gottsegen C."/>
            <person name="Watters A."/>
            <person name="Wiltshire- Gordon J.D."/>
            <person name="Segata N."/>
            <person name="Bonneau R."/>
            <person name="Littman D.R."/>
        </authorList>
    </citation>
    <scope>NUCLEOTIDE SEQUENCE [LARGE SCALE GENOMIC DNA]</scope>
    <source>
        <strain evidence="8">iAA917</strain>
    </source>
</reference>
<dbReference type="Pfam" id="PF08281">
    <property type="entry name" value="Sigma70_r4_2"/>
    <property type="match status" value="1"/>
</dbReference>
<name>A0A6G1VM26_9BACT</name>
<evidence type="ECO:0000313" key="7">
    <source>
        <dbReference type="EMBL" id="MQP13701.1"/>
    </source>
</evidence>
<dbReference type="NCBIfam" id="TIGR02937">
    <property type="entry name" value="sigma70-ECF"/>
    <property type="match status" value="1"/>
</dbReference>
<dbReference type="GO" id="GO:0003677">
    <property type="term" value="F:DNA binding"/>
    <property type="evidence" value="ECO:0007669"/>
    <property type="project" value="InterPro"/>
</dbReference>
<evidence type="ECO:0000259" key="5">
    <source>
        <dbReference type="Pfam" id="PF04542"/>
    </source>
</evidence>
<dbReference type="InterPro" id="IPR014284">
    <property type="entry name" value="RNA_pol_sigma-70_dom"/>
</dbReference>
<dbReference type="InterPro" id="IPR013249">
    <property type="entry name" value="RNA_pol_sigma70_r4_t2"/>
</dbReference>
<dbReference type="SUPFAM" id="SSF88659">
    <property type="entry name" value="Sigma3 and sigma4 domains of RNA polymerase sigma factors"/>
    <property type="match status" value="1"/>
</dbReference>
<evidence type="ECO:0000259" key="6">
    <source>
        <dbReference type="Pfam" id="PF08281"/>
    </source>
</evidence>
<feature type="domain" description="RNA polymerase sigma-70 region 2" evidence="5">
    <location>
        <begin position="22"/>
        <end position="86"/>
    </location>
</feature>
<dbReference type="InterPro" id="IPR013325">
    <property type="entry name" value="RNA_pol_sigma_r2"/>
</dbReference>
<dbReference type="InterPro" id="IPR036388">
    <property type="entry name" value="WH-like_DNA-bd_sf"/>
</dbReference>
<keyword evidence="2" id="KW-0805">Transcription regulation</keyword>
<dbReference type="RefSeq" id="WP_153089466.1">
    <property type="nucleotide sequence ID" value="NZ_VZAH01000045.1"/>
</dbReference>
<dbReference type="InterPro" id="IPR007627">
    <property type="entry name" value="RNA_pol_sigma70_r2"/>
</dbReference>
<sequence length="181" mass="21179">MKQKVESEQDVASKKCIIADYYANHYDELKEFVISRLQVVDEAEDIVQDIFVRLLQLDQMISPVTLPCLVYTMARNKVIDYWRCRQQHEKYEHFIRKCSWINSSSEGVESIFSAREVNEILERGIAQLTESQRSVYRLNLYEDMPVRQIAVVLNLKYKQAEKKLGVARKKVRGFVEKALAG</sequence>
<dbReference type="GO" id="GO:0006352">
    <property type="term" value="P:DNA-templated transcription initiation"/>
    <property type="evidence" value="ECO:0007669"/>
    <property type="project" value="InterPro"/>
</dbReference>
<proteinExistence type="inferred from homology"/>
<protein>
    <submittedName>
        <fullName evidence="7">Sigma-70 family RNA polymerase sigma factor</fullName>
    </submittedName>
</protein>
<dbReference type="OrthoDB" id="1034453at2"/>
<evidence type="ECO:0000313" key="8">
    <source>
        <dbReference type="Proteomes" id="UP000477980"/>
    </source>
</evidence>
<accession>A0A6G1VM26</accession>
<feature type="domain" description="RNA polymerase sigma factor 70 region 4 type 2" evidence="6">
    <location>
        <begin position="119"/>
        <end position="170"/>
    </location>
</feature>
<evidence type="ECO:0000256" key="4">
    <source>
        <dbReference type="ARBA" id="ARBA00023163"/>
    </source>
</evidence>
<dbReference type="SUPFAM" id="SSF88946">
    <property type="entry name" value="Sigma2 domain of RNA polymerase sigma factors"/>
    <property type="match status" value="1"/>
</dbReference>
<evidence type="ECO:0000256" key="2">
    <source>
        <dbReference type="ARBA" id="ARBA00023015"/>
    </source>
</evidence>
<gene>
    <name evidence="7" type="ORF">F7D25_04595</name>
</gene>
<dbReference type="PANTHER" id="PTHR43133">
    <property type="entry name" value="RNA POLYMERASE ECF-TYPE SIGMA FACTO"/>
    <property type="match status" value="1"/>
</dbReference>
<dbReference type="EMBL" id="VZAH01000045">
    <property type="protein sequence ID" value="MQP13701.1"/>
    <property type="molecule type" value="Genomic_DNA"/>
</dbReference>
<dbReference type="InterPro" id="IPR039425">
    <property type="entry name" value="RNA_pol_sigma-70-like"/>
</dbReference>
<keyword evidence="3" id="KW-0731">Sigma factor</keyword>
<evidence type="ECO:0000256" key="3">
    <source>
        <dbReference type="ARBA" id="ARBA00023082"/>
    </source>
</evidence>
<organism evidence="7 8">
    <name type="scientific">Segatella copri</name>
    <dbReference type="NCBI Taxonomy" id="165179"/>
    <lineage>
        <taxon>Bacteria</taxon>
        <taxon>Pseudomonadati</taxon>
        <taxon>Bacteroidota</taxon>
        <taxon>Bacteroidia</taxon>
        <taxon>Bacteroidales</taxon>
        <taxon>Prevotellaceae</taxon>
        <taxon>Segatella</taxon>
    </lineage>
</organism>
<comment type="similarity">
    <text evidence="1">Belongs to the sigma-70 factor family. ECF subfamily.</text>
</comment>
<dbReference type="Gene3D" id="1.10.1740.10">
    <property type="match status" value="1"/>
</dbReference>
<dbReference type="Pfam" id="PF04542">
    <property type="entry name" value="Sigma70_r2"/>
    <property type="match status" value="1"/>
</dbReference>
<dbReference type="Gene3D" id="1.10.10.10">
    <property type="entry name" value="Winged helix-like DNA-binding domain superfamily/Winged helix DNA-binding domain"/>
    <property type="match status" value="1"/>
</dbReference>
<evidence type="ECO:0000256" key="1">
    <source>
        <dbReference type="ARBA" id="ARBA00010641"/>
    </source>
</evidence>